<comment type="caution">
    <text evidence="2">The sequence shown here is derived from an EMBL/GenBank/DDBJ whole genome shotgun (WGS) entry which is preliminary data.</text>
</comment>
<protein>
    <submittedName>
        <fullName evidence="2">Uncharacterized protein</fullName>
    </submittedName>
</protein>
<feature type="region of interest" description="Disordered" evidence="1">
    <location>
        <begin position="62"/>
        <end position="93"/>
    </location>
</feature>
<evidence type="ECO:0000256" key="1">
    <source>
        <dbReference type="SAM" id="MobiDB-lite"/>
    </source>
</evidence>
<organism evidence="2 3">
    <name type="scientific">Gulo gulo</name>
    <name type="common">Wolverine</name>
    <name type="synonym">Gluton</name>
    <dbReference type="NCBI Taxonomy" id="48420"/>
    <lineage>
        <taxon>Eukaryota</taxon>
        <taxon>Metazoa</taxon>
        <taxon>Chordata</taxon>
        <taxon>Craniata</taxon>
        <taxon>Vertebrata</taxon>
        <taxon>Euteleostomi</taxon>
        <taxon>Mammalia</taxon>
        <taxon>Eutheria</taxon>
        <taxon>Laurasiatheria</taxon>
        <taxon>Carnivora</taxon>
        <taxon>Caniformia</taxon>
        <taxon>Musteloidea</taxon>
        <taxon>Mustelidae</taxon>
        <taxon>Guloninae</taxon>
        <taxon>Gulo</taxon>
    </lineage>
</organism>
<gene>
    <name evidence="2" type="ORF">BN2614_LOCUS2</name>
</gene>
<reference evidence="2 3" key="1">
    <citation type="submission" date="2018-10" db="EMBL/GenBank/DDBJ databases">
        <authorList>
            <person name="Ekblom R."/>
            <person name="Jareborg N."/>
        </authorList>
    </citation>
    <scope>NUCLEOTIDE SEQUENCE [LARGE SCALE GENOMIC DNA]</scope>
    <source>
        <tissue evidence="2">Muscle</tissue>
    </source>
</reference>
<name>A0A9X9M0L0_GULGU</name>
<accession>A0A9X9M0L0</accession>
<evidence type="ECO:0000313" key="2">
    <source>
        <dbReference type="EMBL" id="VCX11325.1"/>
    </source>
</evidence>
<keyword evidence="3" id="KW-1185">Reference proteome</keyword>
<evidence type="ECO:0000313" key="3">
    <source>
        <dbReference type="Proteomes" id="UP000269945"/>
    </source>
</evidence>
<dbReference type="EMBL" id="CYRY02034809">
    <property type="protein sequence ID" value="VCX11325.1"/>
    <property type="molecule type" value="Genomic_DNA"/>
</dbReference>
<dbReference type="AlphaFoldDB" id="A0A9X9M0L0"/>
<sequence>MTKYQPILDKGGVKQYVSILLLYQSYTKTVVTGQWYCLHQHFWAGVNASSPLRRSSASLSCSSSSSLITSSSFGNSSSRMFSISSSSSSGSSS</sequence>
<dbReference type="Proteomes" id="UP000269945">
    <property type="component" value="Unassembled WGS sequence"/>
</dbReference>
<proteinExistence type="predicted"/>
<feature type="non-terminal residue" evidence="2">
    <location>
        <position position="93"/>
    </location>
</feature>